<gene>
    <name evidence="4" type="ORF">EGYM00392_LOCUS5595</name>
</gene>
<feature type="region of interest" description="Disordered" evidence="2">
    <location>
        <begin position="304"/>
        <end position="327"/>
    </location>
</feature>
<dbReference type="PROSITE" id="PS50137">
    <property type="entry name" value="DS_RBD"/>
    <property type="match status" value="2"/>
</dbReference>
<evidence type="ECO:0000256" key="1">
    <source>
        <dbReference type="PROSITE-ProRule" id="PRU00266"/>
    </source>
</evidence>
<dbReference type="InterPro" id="IPR014720">
    <property type="entry name" value="dsRBD_dom"/>
</dbReference>
<name>A0A7S1HXN0_9EUGL</name>
<dbReference type="SUPFAM" id="SSF54768">
    <property type="entry name" value="dsRNA-binding domain-like"/>
    <property type="match status" value="2"/>
</dbReference>
<dbReference type="Gene3D" id="3.30.160.20">
    <property type="match status" value="2"/>
</dbReference>
<feature type="region of interest" description="Disordered" evidence="2">
    <location>
        <begin position="237"/>
        <end position="257"/>
    </location>
</feature>
<evidence type="ECO:0000256" key="2">
    <source>
        <dbReference type="SAM" id="MobiDB-lite"/>
    </source>
</evidence>
<evidence type="ECO:0000259" key="3">
    <source>
        <dbReference type="PROSITE" id="PS50137"/>
    </source>
</evidence>
<dbReference type="EMBL" id="HBGA01014592">
    <property type="protein sequence ID" value="CAD8994540.1"/>
    <property type="molecule type" value="Transcribed_RNA"/>
</dbReference>
<dbReference type="SMART" id="SM00358">
    <property type="entry name" value="DSRM"/>
    <property type="match status" value="2"/>
</dbReference>
<dbReference type="AlphaFoldDB" id="A0A7S1HXN0"/>
<sequence>MSMTLMNELCQLHNIPMPQLKVLQESPWVGELQLTLPNGNTYSAVGSRPSKKAARAEAAMRILAQLFPNKTTPLQLKQHLEELHSQARGKAMMLATNPVNSYGVGPLSDDASGHAVVHKAMSVGMPCTTIVPAAADPMSLLSQMSQLHRATVPTLKISSCDKYETVGSMSVVVNGKTYKTTAVGKNKREARANGARMLLKQMFPTATSLSEIQDHVSILLTENKQRVMQARRDQRMMSQEAMPPGGIGKGGAGRVADTRPPTKSYGAQVHYPSMMQTSDMAGNRVPRVLSSKIAAWSTEEPSSHNAWMASRPDGNHVWSQGLDDMGP</sequence>
<reference evidence="4" key="1">
    <citation type="submission" date="2021-01" db="EMBL/GenBank/DDBJ databases">
        <authorList>
            <person name="Corre E."/>
            <person name="Pelletier E."/>
            <person name="Niang G."/>
            <person name="Scheremetjew M."/>
            <person name="Finn R."/>
            <person name="Kale V."/>
            <person name="Holt S."/>
            <person name="Cochrane G."/>
            <person name="Meng A."/>
            <person name="Brown T."/>
            <person name="Cohen L."/>
        </authorList>
    </citation>
    <scope>NUCLEOTIDE SEQUENCE</scope>
    <source>
        <strain evidence="4">NIES-381</strain>
    </source>
</reference>
<feature type="domain" description="DRBM" evidence="3">
    <location>
        <begin position="38"/>
        <end position="68"/>
    </location>
</feature>
<dbReference type="GO" id="GO:0003723">
    <property type="term" value="F:RNA binding"/>
    <property type="evidence" value="ECO:0007669"/>
    <property type="project" value="UniProtKB-UniRule"/>
</dbReference>
<keyword evidence="1" id="KW-0694">RNA-binding</keyword>
<proteinExistence type="predicted"/>
<protein>
    <recommendedName>
        <fullName evidence="3">DRBM domain-containing protein</fullName>
    </recommendedName>
</protein>
<organism evidence="4">
    <name type="scientific">Eutreptiella gymnastica</name>
    <dbReference type="NCBI Taxonomy" id="73025"/>
    <lineage>
        <taxon>Eukaryota</taxon>
        <taxon>Discoba</taxon>
        <taxon>Euglenozoa</taxon>
        <taxon>Euglenida</taxon>
        <taxon>Spirocuta</taxon>
        <taxon>Euglenophyceae</taxon>
        <taxon>Eutreptiales</taxon>
        <taxon>Eutreptiaceae</taxon>
        <taxon>Eutreptiella</taxon>
    </lineage>
</organism>
<feature type="domain" description="DRBM" evidence="3">
    <location>
        <begin position="136"/>
        <end position="204"/>
    </location>
</feature>
<evidence type="ECO:0000313" key="4">
    <source>
        <dbReference type="EMBL" id="CAD8994540.1"/>
    </source>
</evidence>
<dbReference type="CDD" id="cd00048">
    <property type="entry name" value="DSRM_SF"/>
    <property type="match status" value="1"/>
</dbReference>
<accession>A0A7S1HXN0</accession>